<keyword evidence="1" id="KW-0540">Nuclease</keyword>
<keyword evidence="1" id="KW-0378">Hydrolase</keyword>
<dbReference type="SUPFAM" id="SSF54060">
    <property type="entry name" value="His-Me finger endonucleases"/>
    <property type="match status" value="1"/>
</dbReference>
<reference evidence="1 2" key="1">
    <citation type="submission" date="2024-09" db="EMBL/GenBank/DDBJ databases">
        <title>Description of Labrys sedimenti sp. nov., isolated from a diclofenac-degrading enrichment culture, and genome-based reclassification of Labrys portucalensis as a later heterotypic synonym of Labrys neptuniae.</title>
        <authorList>
            <person name="Tancsics A."/>
            <person name="Csepanyi A."/>
        </authorList>
    </citation>
    <scope>NUCLEOTIDE SEQUENCE [LARGE SCALE GENOMIC DNA]</scope>
    <source>
        <strain evidence="1 2">LMG 23412</strain>
    </source>
</reference>
<accession>A0ABV6Z8I3</accession>
<dbReference type="InterPro" id="IPR044925">
    <property type="entry name" value="His-Me_finger_sf"/>
</dbReference>
<dbReference type="RefSeq" id="WP_394308356.1">
    <property type="nucleotide sequence ID" value="NZ_JBHGPK010000001.1"/>
</dbReference>
<dbReference type="EMBL" id="JBHGPK010000001">
    <property type="protein sequence ID" value="MFC2248508.1"/>
    <property type="molecule type" value="Genomic_DNA"/>
</dbReference>
<evidence type="ECO:0000313" key="2">
    <source>
        <dbReference type="Proteomes" id="UP001595190"/>
    </source>
</evidence>
<gene>
    <name evidence="1" type="ORF">ACETRX_02670</name>
</gene>
<name>A0ABV6Z8I3_9HYPH</name>
<protein>
    <submittedName>
        <fullName evidence="1">HNH endonuclease</fullName>
    </submittedName>
</protein>
<evidence type="ECO:0000313" key="1">
    <source>
        <dbReference type="EMBL" id="MFC2248508.1"/>
    </source>
</evidence>
<dbReference type="GO" id="GO:0004519">
    <property type="term" value="F:endonuclease activity"/>
    <property type="evidence" value="ECO:0007669"/>
    <property type="project" value="UniProtKB-KW"/>
</dbReference>
<dbReference type="Proteomes" id="UP001595190">
    <property type="component" value="Unassembled WGS sequence"/>
</dbReference>
<sequence>MTSRRDRIREKILARTIEVPPPPGLGLITPCRLWTGPTSGVGGRGAGYGRMSLDGGTVAPHIAYFVVEHGPIPPRKQLDHLCRRRLCVVHTEMVTHKLNQKRRDAARRAITCETVEAA</sequence>
<organism evidence="1 2">
    <name type="scientific">Labrys neptuniae</name>
    <dbReference type="NCBI Taxonomy" id="376174"/>
    <lineage>
        <taxon>Bacteria</taxon>
        <taxon>Pseudomonadati</taxon>
        <taxon>Pseudomonadota</taxon>
        <taxon>Alphaproteobacteria</taxon>
        <taxon>Hyphomicrobiales</taxon>
        <taxon>Xanthobacteraceae</taxon>
        <taxon>Labrys</taxon>
    </lineage>
</organism>
<proteinExistence type="predicted"/>
<comment type="caution">
    <text evidence="1">The sequence shown here is derived from an EMBL/GenBank/DDBJ whole genome shotgun (WGS) entry which is preliminary data.</text>
</comment>
<keyword evidence="1" id="KW-0255">Endonuclease</keyword>